<sequence>MIEEILPYKCRCGGTLKWSQCAVEFYGIDFGIRKCEVCTSCSSEYFDDKTTSEIEQEVKKRKLFGLERNISITKSGNSLVMRLPPEITKFTNLHYKDNIRIFPTSKHIEVQLIL</sequence>
<reference evidence="1 2" key="1">
    <citation type="journal article" date="2016" name="Nat. Commun.">
        <title>Thousands of microbial genomes shed light on interconnected biogeochemical processes in an aquifer system.</title>
        <authorList>
            <person name="Anantharaman K."/>
            <person name="Brown C.T."/>
            <person name="Hug L.A."/>
            <person name="Sharon I."/>
            <person name="Castelle C.J."/>
            <person name="Probst A.J."/>
            <person name="Thomas B.C."/>
            <person name="Singh A."/>
            <person name="Wilkins M.J."/>
            <person name="Karaoz U."/>
            <person name="Brodie E.L."/>
            <person name="Williams K.H."/>
            <person name="Hubbard S.S."/>
            <person name="Banfield J.F."/>
        </authorList>
    </citation>
    <scope>NUCLEOTIDE SEQUENCE [LARGE SCALE GENOMIC DNA]</scope>
</reference>
<gene>
    <name evidence="1" type="ORF">A2642_02810</name>
</gene>
<comment type="caution">
    <text evidence="1">The sequence shown here is derived from an EMBL/GenBank/DDBJ whole genome shotgun (WGS) entry which is preliminary data.</text>
</comment>
<evidence type="ECO:0000313" key="2">
    <source>
        <dbReference type="Proteomes" id="UP000178700"/>
    </source>
</evidence>
<name>A0A1F6V540_9BACT</name>
<organism evidence="1 2">
    <name type="scientific">Candidatus Nomurabacteria bacterium RIFCSPHIGHO2_01_FULL_39_10</name>
    <dbReference type="NCBI Taxonomy" id="1801733"/>
    <lineage>
        <taxon>Bacteria</taxon>
        <taxon>Candidatus Nomuraibacteriota</taxon>
    </lineage>
</organism>
<dbReference type="AlphaFoldDB" id="A0A1F6V540"/>
<evidence type="ECO:0008006" key="3">
    <source>
        <dbReference type="Google" id="ProtNLM"/>
    </source>
</evidence>
<evidence type="ECO:0000313" key="1">
    <source>
        <dbReference type="EMBL" id="OGI64735.1"/>
    </source>
</evidence>
<dbReference type="Proteomes" id="UP000178700">
    <property type="component" value="Unassembled WGS sequence"/>
</dbReference>
<dbReference type="EMBL" id="MFTJ01000039">
    <property type="protein sequence ID" value="OGI64735.1"/>
    <property type="molecule type" value="Genomic_DNA"/>
</dbReference>
<proteinExistence type="predicted"/>
<accession>A0A1F6V540</accession>
<protein>
    <recommendedName>
        <fullName evidence="3">SpoVT-AbrB domain-containing protein</fullName>
    </recommendedName>
</protein>